<evidence type="ECO:0000259" key="1">
    <source>
        <dbReference type="SMART" id="SM00579"/>
    </source>
</evidence>
<sequence length="160" mass="18296">MNVDPVEWIQTPFENLKFLKLGTWFTDGEVPVINRLLRLSPALETLVLENGGFWEEKSSVENICFEYKLSQLKSVKLLKFQGSENEVKFVKFFMNNAVKLENLIIKSPNRSSAKKNVLAEIRNIGKLLLTHPRVGNLSFDASSDECTSVSMPFVLRYFCC</sequence>
<feature type="domain" description="FBD" evidence="1">
    <location>
        <begin position="66"/>
        <end position="140"/>
    </location>
</feature>
<evidence type="ECO:0000313" key="2">
    <source>
        <dbReference type="EMBL" id="KAF5176944.1"/>
    </source>
</evidence>
<dbReference type="Pfam" id="PF08387">
    <property type="entry name" value="FBD"/>
    <property type="match status" value="1"/>
</dbReference>
<gene>
    <name evidence="2" type="ORF">FRX31_033470</name>
</gene>
<name>A0A7J6UWE4_THATH</name>
<comment type="caution">
    <text evidence="2">The sequence shown here is derived from an EMBL/GenBank/DDBJ whole genome shotgun (WGS) entry which is preliminary data.</text>
</comment>
<proteinExistence type="predicted"/>
<reference evidence="2 3" key="1">
    <citation type="submission" date="2020-06" db="EMBL/GenBank/DDBJ databases">
        <title>Transcriptomic and genomic resources for Thalictrum thalictroides and T. hernandezii: Facilitating candidate gene discovery in an emerging model plant lineage.</title>
        <authorList>
            <person name="Arias T."/>
            <person name="Riano-Pachon D.M."/>
            <person name="Di Stilio V.S."/>
        </authorList>
    </citation>
    <scope>NUCLEOTIDE SEQUENCE [LARGE SCALE GENOMIC DNA]</scope>
    <source>
        <strain evidence="3">cv. WT478/WT964</strain>
        <tissue evidence="2">Leaves</tissue>
    </source>
</reference>
<dbReference type="InterPro" id="IPR050232">
    <property type="entry name" value="FBL13/AtMIF1-like"/>
</dbReference>
<keyword evidence="3" id="KW-1185">Reference proteome</keyword>
<evidence type="ECO:0000313" key="3">
    <source>
        <dbReference type="Proteomes" id="UP000554482"/>
    </source>
</evidence>
<dbReference type="EMBL" id="JABWDY010042044">
    <property type="protein sequence ID" value="KAF5176944.1"/>
    <property type="molecule type" value="Genomic_DNA"/>
</dbReference>
<dbReference type="AlphaFoldDB" id="A0A7J6UWE4"/>
<dbReference type="SMART" id="SM00579">
    <property type="entry name" value="FBD"/>
    <property type="match status" value="1"/>
</dbReference>
<organism evidence="2 3">
    <name type="scientific">Thalictrum thalictroides</name>
    <name type="common">Rue-anemone</name>
    <name type="synonym">Anemone thalictroides</name>
    <dbReference type="NCBI Taxonomy" id="46969"/>
    <lineage>
        <taxon>Eukaryota</taxon>
        <taxon>Viridiplantae</taxon>
        <taxon>Streptophyta</taxon>
        <taxon>Embryophyta</taxon>
        <taxon>Tracheophyta</taxon>
        <taxon>Spermatophyta</taxon>
        <taxon>Magnoliopsida</taxon>
        <taxon>Ranunculales</taxon>
        <taxon>Ranunculaceae</taxon>
        <taxon>Thalictroideae</taxon>
        <taxon>Thalictrum</taxon>
    </lineage>
</organism>
<dbReference type="InterPro" id="IPR006566">
    <property type="entry name" value="FBD"/>
</dbReference>
<dbReference type="PANTHER" id="PTHR31900">
    <property type="entry name" value="F-BOX/RNI SUPERFAMILY PROTEIN-RELATED"/>
    <property type="match status" value="1"/>
</dbReference>
<protein>
    <recommendedName>
        <fullName evidence="1">FBD domain-containing protein</fullName>
    </recommendedName>
</protein>
<dbReference type="PANTHER" id="PTHR31900:SF30">
    <property type="entry name" value="SUPERFAMILY PROTEIN, PUTATIVE-RELATED"/>
    <property type="match status" value="1"/>
</dbReference>
<accession>A0A7J6UWE4</accession>
<dbReference type="Proteomes" id="UP000554482">
    <property type="component" value="Unassembled WGS sequence"/>
</dbReference>